<proteinExistence type="predicted"/>
<dbReference type="GO" id="GO:0005576">
    <property type="term" value="C:extracellular region"/>
    <property type="evidence" value="ECO:0007669"/>
    <property type="project" value="UniProtKB-SubCell"/>
</dbReference>
<feature type="domain" description="DUF11" evidence="6">
    <location>
        <begin position="1949"/>
        <end position="2065"/>
    </location>
</feature>
<feature type="domain" description="DUF11" evidence="6">
    <location>
        <begin position="2205"/>
        <end position="2305"/>
    </location>
</feature>
<evidence type="ECO:0000256" key="1">
    <source>
        <dbReference type="ARBA" id="ARBA00004613"/>
    </source>
</evidence>
<feature type="region of interest" description="Disordered" evidence="4">
    <location>
        <begin position="920"/>
        <end position="958"/>
    </location>
</feature>
<sequence length="2338" mass="238343">MPRSPRSPRCALVLALLVLAATLGLSPSALASPLPGSSFDSGDGNQEDTVGLDWQGANSAGRVVASPDANDDCFVGGVKELTPNAWAFNRSAGGCTPGKSNLRVAFANPESAATTTFGHFGFFRNDTTGNSFLTFELNQQAASWTNATGTTIPCRSNGDVLISFEVGGSSLTTSVYQWTGDGSGPPSCPNGAAGTFAGSGTVPATRFQGQMNASALIQNFIDAGIYGATFPANSFGEAAIDLPAVMQSMGQSRCFGFLQMQVHSRSSSSISSAMIDYTTPVPVYVQSCAVIGTQYQDTNGNGTRDGGEPPLAGFRMYADLDDDGVRDPGEPTGVSDAKGFYRLLGVPAGTVRVRQEPKAGWRCSQPSPCSYSRSIVSGGNSTGNDFGNLGPSTATGTTYDDLDGDGTRDADEPGLGTVRVYADLDDDGTFDDGEPFTSSAPDGTWSLNDVPAGTYRIRQVTPASWTCSAPAPCSSQHAFSSGSVVEGIVFGSYGPATLSGRVFEDLYGDGGAFGAGDTAVAGRQVFLDANGNDAFDVGERQTTTDASGLYSIGGLAPGAYTVRVTGATGWYCTRPAATDAACELTHTVTSAQPAGGRDFGLGRFATVSGSSFDDTNGNGVRDETGTLAGFTHYVDLDGDDAHDAGEPSAVSATGGGYTITGVRAGSWTLRQLPNGAYACTSPSPCTHALTVTSNGTVTARNFLDYVSRSVSGTVFNDTGTIGTVGEAGETGVHGFTVFFDDNGDGLVTTGETSTTTNSLGRYTLTRSANGSYEVKILVQSGWACSAPVPCRRTGSIGSGQSDADQHFGVRGPAVVTGTLFEDSDGDGAARETGEPGLSGRTVYVDLDGDAVKDAGEPEATTTATGAYSVSVGTSVAAGTYPVRQVLPTGWTCSRPVPCTHPVTTTSGSVSGRDFGSYTTGSISGTVSEDADADGDADGPLAGRSVSLDTDGDGTGDATATTDSAGFYAFPGLAPGSYAVRQVLPTGWTQSSPAAGHAVTIASGTARTGRDFASWTTASITGIAFDDENFDESARVGTDDPLPGRTLYLDDDGDRTRDAGEPTATTDGSGAYAFSGLRPGAHTVRPVMPDGSACSFPDTCSATVTLVSGQIAANRDFGSYVGATVSGTVFEDLDADDAPREPGEPGLAGRRVFLDATDDGNETRDAHEPTMLTGADGSYAFSGVTAEDWQVRLELPAGFDCDSPSPCRRDLALTSGATETGQDFGVHTTATISGHLFTDRDADGAAQEFGENDQPERDVFLDADLDAVKDDGERTTTTDDRGDYAFAGVQPGTYRVRQVLPSGWTCSTPDPCLHDVTVVSGQAVTGRGFSSWTTASFTGTYFEDEDADGDYPEPADGGVAGRTVYLDLDEDAALDGGEPTTTTAANGDFGFANLPPDEYVVRAAAQPAAWTCSYPQPCFAAITLEANERAQDVNFGAWTTGIVAGALTRASDGAAIAGWPVYADLNGNAARDTGEPADTTDATGDYELTLDPKAYAILEVVPSGWTCTTPDPCRHDVTVTSQATISGRDFINVRAAALAGTVFDDADGDGSRDGGETGHGGVRVFLDEDGDDAFTTGEPSTTTAADGTWDLGVEAGTHDVRTELPADTRCDVPAGCERSATVASGETADGLDFALWQTASIGGTLTEDEDADGSGDAPLAGRTVYADLDSDGAKDDGEPGATTAGDGTYTISGLSPGTHAIRLVAATGSTCSVPDPCIRSVTVASAAAETGADFTVWRDATIDGVLVEDSDGDGTRDSGEIGIEGRTVFVDGNDNGTRDDGEPQATTGASGAYALTGLKPGTHRVRVVLSTGWRCAAVQSCAATVTTSSGDTTTHDVAAWRPATISGTVFEDRDADGGAREDGEGALAGRTVFADLNDDGDLDDGEPSATTDDDGAYAIGGLEPGSYAIRLVVPSGWECTRPATCTADVGTTSGSTPAGPDFGLVTVAADLAVAIERDAGDLVAGRPTGWTVTARNGGPYSAPNATLTITLPDGLSNVTLTPPDGVTCTRDGATITCDLGDLPVGASAAIAIAGDVGRGMGGRELPVSAAVGSDRSDPVATNDEAAQSPAVSAISDLRAAAALPPKANVGDVVDLVLEAANDGPSDATGVTLVATLPQGLEVESLPEGCTVAGRVVTCSSPGLAVGETLRRTLRVRVTDDGPLNVPVTATSDHPDPTPAEADADVEASPVADVQVLVVDPPTVGPDGTTYGLDVHNDGPSPATNVIVVDGPFPGAKIVSVRPTQGTCEVDANGAIRCKLGTIEPGADVRIVVVLVVDEDTDPTTVHPRPTASAEEADPTPANNVKALELAPRPAQPAPAATAAAPAAEPRLAVAAPSPV</sequence>
<organism evidence="8">
    <name type="scientific">uncultured Solirubrobacteraceae bacterium</name>
    <dbReference type="NCBI Taxonomy" id="1162706"/>
    <lineage>
        <taxon>Bacteria</taxon>
        <taxon>Bacillati</taxon>
        <taxon>Actinomycetota</taxon>
        <taxon>Thermoleophilia</taxon>
        <taxon>Solirubrobacterales</taxon>
        <taxon>Solirubrobacteraceae</taxon>
        <taxon>environmental samples</taxon>
    </lineage>
</organism>
<feature type="region of interest" description="Disordered" evidence="4">
    <location>
        <begin position="2279"/>
        <end position="2338"/>
    </location>
</feature>
<feature type="region of interest" description="Disordered" evidence="4">
    <location>
        <begin position="2162"/>
        <end position="2181"/>
    </location>
</feature>
<protein>
    <recommendedName>
        <fullName evidence="9">Alpha-amylase</fullName>
    </recommendedName>
</protein>
<dbReference type="PANTHER" id="PTHR23303:SF15">
    <property type="entry name" value="COLOSSIN-A"/>
    <property type="match status" value="1"/>
</dbReference>
<feature type="domain" description="SD-repeat containing protein B" evidence="7">
    <location>
        <begin position="922"/>
        <end position="1007"/>
    </location>
</feature>
<dbReference type="GO" id="GO:0005975">
    <property type="term" value="P:carbohydrate metabolic process"/>
    <property type="evidence" value="ECO:0007669"/>
    <property type="project" value="UniProtKB-ARBA"/>
</dbReference>
<dbReference type="InterPro" id="IPR051417">
    <property type="entry name" value="SDr/BOS_complex"/>
</dbReference>
<feature type="compositionally biased region" description="Acidic residues" evidence="4">
    <location>
        <begin position="1875"/>
        <end position="1894"/>
    </location>
</feature>
<evidence type="ECO:0000256" key="2">
    <source>
        <dbReference type="ARBA" id="ARBA00022525"/>
    </source>
</evidence>
<evidence type="ECO:0000259" key="7">
    <source>
        <dbReference type="Pfam" id="PF17210"/>
    </source>
</evidence>
<evidence type="ECO:0000313" key="8">
    <source>
        <dbReference type="EMBL" id="CAA9487014.1"/>
    </source>
</evidence>
<feature type="region of interest" description="Disordered" evidence="4">
    <location>
        <begin position="1666"/>
        <end position="1688"/>
    </location>
</feature>
<feature type="region of interest" description="Disordered" evidence="4">
    <location>
        <begin position="382"/>
        <end position="414"/>
    </location>
</feature>
<dbReference type="PANTHER" id="PTHR23303">
    <property type="entry name" value="CARBOXYPEPTIDASE REGULATORY REGION-CONTAINING"/>
    <property type="match status" value="1"/>
</dbReference>
<keyword evidence="2" id="KW-0964">Secreted</keyword>
<feature type="region of interest" description="Disordered" evidence="4">
    <location>
        <begin position="1874"/>
        <end position="1896"/>
    </location>
</feature>
<dbReference type="InterPro" id="IPR013783">
    <property type="entry name" value="Ig-like_fold"/>
</dbReference>
<dbReference type="Pfam" id="PF01345">
    <property type="entry name" value="DUF11"/>
    <property type="match status" value="3"/>
</dbReference>
<feature type="domain" description="SD-repeat containing protein B" evidence="7">
    <location>
        <begin position="1233"/>
        <end position="1310"/>
    </location>
</feature>
<evidence type="ECO:0000256" key="5">
    <source>
        <dbReference type="SAM" id="SignalP"/>
    </source>
</evidence>
<feature type="domain" description="SD-repeat containing protein B" evidence="7">
    <location>
        <begin position="1745"/>
        <end position="1835"/>
    </location>
</feature>
<evidence type="ECO:0000256" key="3">
    <source>
        <dbReference type="ARBA" id="ARBA00022729"/>
    </source>
</evidence>
<feature type="chain" id="PRO_5026876912" description="Alpha-amylase" evidence="5">
    <location>
        <begin position="32"/>
        <end position="2338"/>
    </location>
</feature>
<feature type="compositionally biased region" description="Low complexity" evidence="4">
    <location>
        <begin position="2305"/>
        <end position="2338"/>
    </location>
</feature>
<feature type="signal peptide" evidence="5">
    <location>
        <begin position="1"/>
        <end position="31"/>
    </location>
</feature>
<dbReference type="SUPFAM" id="SSF117074">
    <property type="entry name" value="Hypothetical protein PA1324"/>
    <property type="match status" value="16"/>
</dbReference>
<dbReference type="InterPro" id="IPR001434">
    <property type="entry name" value="OmcB-like_DUF11"/>
</dbReference>
<feature type="domain" description="SD-repeat containing protein B" evidence="7">
    <location>
        <begin position="498"/>
        <end position="578"/>
    </location>
</feature>
<keyword evidence="3 5" id="KW-0732">Signal</keyword>
<feature type="non-terminal residue" evidence="8">
    <location>
        <position position="2338"/>
    </location>
</feature>
<feature type="region of interest" description="Disordered" evidence="4">
    <location>
        <begin position="1031"/>
        <end position="1072"/>
    </location>
</feature>
<name>A0A6J4S0X9_9ACTN</name>
<dbReference type="InterPro" id="IPR033764">
    <property type="entry name" value="Sdr_B"/>
</dbReference>
<dbReference type="Gene3D" id="2.60.40.10">
    <property type="entry name" value="Immunoglobulins"/>
    <property type="match status" value="14"/>
</dbReference>
<gene>
    <name evidence="8" type="ORF">AVDCRST_MAG85-1007</name>
</gene>
<accession>A0A6J4S0X9</accession>
<feature type="region of interest" description="Disordered" evidence="4">
    <location>
        <begin position="820"/>
        <end position="840"/>
    </location>
</feature>
<reference evidence="8" key="1">
    <citation type="submission" date="2020-02" db="EMBL/GenBank/DDBJ databases">
        <authorList>
            <person name="Meier V. D."/>
        </authorList>
    </citation>
    <scope>NUCLEOTIDE SEQUENCE</scope>
    <source>
        <strain evidence="8">AVDCRST_MAG85</strain>
    </source>
</reference>
<evidence type="ECO:0000259" key="6">
    <source>
        <dbReference type="Pfam" id="PF01345"/>
    </source>
</evidence>
<dbReference type="EMBL" id="CADCVT010000112">
    <property type="protein sequence ID" value="CAA9487014.1"/>
    <property type="molecule type" value="Genomic_DNA"/>
</dbReference>
<comment type="subcellular location">
    <subcellularLocation>
        <location evidence="1">Secreted</location>
    </subcellularLocation>
</comment>
<feature type="domain" description="DUF11" evidence="6">
    <location>
        <begin position="2084"/>
        <end position="2183"/>
    </location>
</feature>
<evidence type="ECO:0000256" key="4">
    <source>
        <dbReference type="SAM" id="MobiDB-lite"/>
    </source>
</evidence>
<evidence type="ECO:0008006" key="9">
    <source>
        <dbReference type="Google" id="ProtNLM"/>
    </source>
</evidence>
<feature type="domain" description="SD-repeat containing protein B" evidence="7">
    <location>
        <begin position="1843"/>
        <end position="1935"/>
    </location>
</feature>
<dbReference type="Pfam" id="PF17210">
    <property type="entry name" value="SdrD_B"/>
    <property type="match status" value="5"/>
</dbReference>